<feature type="compositionally biased region" description="Low complexity" evidence="1">
    <location>
        <begin position="393"/>
        <end position="403"/>
    </location>
</feature>
<protein>
    <submittedName>
        <fullName evidence="2">Nuclear envelope-endoplasmic reticulum network protein</fullName>
    </submittedName>
</protein>
<dbReference type="AlphaFoldDB" id="A0A854QE21"/>
<feature type="compositionally biased region" description="Basic and acidic residues" evidence="1">
    <location>
        <begin position="433"/>
        <end position="442"/>
    </location>
</feature>
<feature type="compositionally biased region" description="Low complexity" evidence="1">
    <location>
        <begin position="318"/>
        <end position="329"/>
    </location>
</feature>
<evidence type="ECO:0000256" key="1">
    <source>
        <dbReference type="SAM" id="MobiDB-lite"/>
    </source>
</evidence>
<feature type="region of interest" description="Disordered" evidence="1">
    <location>
        <begin position="258"/>
        <end position="283"/>
    </location>
</feature>
<dbReference type="InterPro" id="IPR009053">
    <property type="entry name" value="Prefoldin"/>
</dbReference>
<organism evidence="2 3">
    <name type="scientific">Cryptococcus neoformans Tu259-1</name>
    <dbReference type="NCBI Taxonomy" id="1230072"/>
    <lineage>
        <taxon>Eukaryota</taxon>
        <taxon>Fungi</taxon>
        <taxon>Dikarya</taxon>
        <taxon>Basidiomycota</taxon>
        <taxon>Agaricomycotina</taxon>
        <taxon>Tremellomycetes</taxon>
        <taxon>Tremellales</taxon>
        <taxon>Cryptococcaceae</taxon>
        <taxon>Cryptococcus</taxon>
        <taxon>Cryptococcus neoformans species complex</taxon>
    </lineage>
</organism>
<sequence>MPRPLPLSLPIAPLSPALHAHVSALNTLALSLALLPAASRHPARIPLTSKASLPATLTDTHHVLVCLGTAGTGGDRGEGEQYWVDMSPHEAADYVDRRRERLLLQQARAMDGLPTVEEGQLETADGRKELRPFHPVLHNIPAAGPSEPEKRSAVTGSEHLTASVTESAEPSVKHQSGQVAGKPKAELAANGKAKSSSTAVTPSANHVAGPTTTDDLIEIMTEGAAADAQGKSGAEKDETVFNEEGLPFHEIRETLNGETIGSLPPAAGDPTADMGDLPKDEEDDYWSEDAVARRAALRKKIFHEGEESDDEEFIEQVQQQPQLPDQSLPSDPPAPNPQSSQLPSSPSSPKAELHPHSILRHHTPSSQQPKSILKPPIHKKSVTFDPSIPPASPDSSDIAPSSIKPHKFGFPLPLATDDDQDWAPKPVPTITEPKPKAKKDDGFAGFKKGFLGPPPKVLTAENDQPSSSSPPHPTVISGQGPPPESAQEALKPKKKSLFAQRLAHSEIDASAPATSSGTPATASPRGINLPKMAESKGTLAIKGAVVEKPAATPVINPSSPHTAGNIVERHITQPMTSSSTPTQDSSSSAGISITEQKEDDSGDSFAEYSSGSEDEYDLDDALLAREVALEYHRRHAYASLNRDPRDAPYEEDDNGAGVMLGLPRISDLEGQGGGPVITNPTPDDLRRFIRVGRLENGNLVLAPGQEGLSDSEGDAEEEKQGEEDDEEVKEKRERRLEVKKRREQVRNRLMGLPVEGDLEPQSKKDGVDDERLKAMLPPAIQTEVAERQDAPISSAQVDASVEAGDIPAPKKKVSRFKAGRLAGAQ</sequence>
<comment type="caution">
    <text evidence="2">The sequence shown here is derived from an EMBL/GenBank/DDBJ whole genome shotgun (WGS) entry which is preliminary data.</text>
</comment>
<feature type="compositionally biased region" description="Low complexity" evidence="1">
    <location>
        <begin position="572"/>
        <end position="588"/>
    </location>
</feature>
<feature type="region of interest" description="Disordered" evidence="1">
    <location>
        <begin position="699"/>
        <end position="769"/>
    </location>
</feature>
<feature type="region of interest" description="Disordered" evidence="1">
    <location>
        <begin position="302"/>
        <end position="533"/>
    </location>
</feature>
<dbReference type="OrthoDB" id="2576148at2759"/>
<accession>A0A854QE21</accession>
<feature type="compositionally biased region" description="Low complexity" evidence="1">
    <location>
        <begin position="509"/>
        <end position="524"/>
    </location>
</feature>
<feature type="region of interest" description="Disordered" evidence="1">
    <location>
        <begin position="635"/>
        <end position="660"/>
    </location>
</feature>
<evidence type="ECO:0000313" key="2">
    <source>
        <dbReference type="EMBL" id="OXG21853.1"/>
    </source>
</evidence>
<feature type="compositionally biased region" description="Basic and acidic residues" evidence="1">
    <location>
        <begin position="760"/>
        <end position="769"/>
    </location>
</feature>
<feature type="compositionally biased region" description="Polar residues" evidence="1">
    <location>
        <begin position="154"/>
        <end position="178"/>
    </location>
</feature>
<feature type="compositionally biased region" description="Acidic residues" evidence="1">
    <location>
        <begin position="709"/>
        <end position="727"/>
    </location>
</feature>
<reference evidence="2 3" key="1">
    <citation type="submission" date="2017-06" db="EMBL/GenBank/DDBJ databases">
        <title>Global population genomics of the pathogenic fungus Cryptococcus neoformans var. grubii.</title>
        <authorList>
            <person name="Cuomo C."/>
            <person name="Litvintseva A."/>
            <person name="Chen Y."/>
            <person name="Young S."/>
            <person name="Zeng Q."/>
            <person name="Chapman S."/>
            <person name="Gujja S."/>
            <person name="Saif S."/>
            <person name="Birren B."/>
        </authorList>
    </citation>
    <scope>NUCLEOTIDE SEQUENCE [LARGE SCALE GENOMIC DNA]</scope>
    <source>
        <strain evidence="2 3">Tu259-1</strain>
    </source>
</reference>
<feature type="compositionally biased region" description="Low complexity" evidence="1">
    <location>
        <begin position="337"/>
        <end position="349"/>
    </location>
</feature>
<gene>
    <name evidence="2" type="ORF">C361_03278</name>
</gene>
<feature type="compositionally biased region" description="Polar residues" evidence="1">
    <location>
        <begin position="193"/>
        <end position="210"/>
    </location>
</feature>
<feature type="compositionally biased region" description="Basic residues" evidence="1">
    <location>
        <begin position="809"/>
        <end position="818"/>
    </location>
</feature>
<feature type="region of interest" description="Disordered" evidence="1">
    <location>
        <begin position="138"/>
        <end position="210"/>
    </location>
</feature>
<dbReference type="EMBL" id="AMKT01000041">
    <property type="protein sequence ID" value="OXG21853.1"/>
    <property type="molecule type" value="Genomic_DNA"/>
</dbReference>
<feature type="region of interest" description="Disordered" evidence="1">
    <location>
        <begin position="782"/>
        <end position="825"/>
    </location>
</feature>
<proteinExistence type="predicted"/>
<dbReference type="Gene3D" id="1.10.287.370">
    <property type="match status" value="1"/>
</dbReference>
<evidence type="ECO:0000313" key="3">
    <source>
        <dbReference type="Proteomes" id="UP000199727"/>
    </source>
</evidence>
<feature type="region of interest" description="Disordered" evidence="1">
    <location>
        <begin position="550"/>
        <end position="617"/>
    </location>
</feature>
<name>A0A854QE21_CRYNE</name>
<dbReference type="Proteomes" id="UP000199727">
    <property type="component" value="Unassembled WGS sequence"/>
</dbReference>